<evidence type="ECO:0000313" key="2">
    <source>
        <dbReference type="Proteomes" id="UP000245626"/>
    </source>
</evidence>
<keyword evidence="2" id="KW-1185">Reference proteome</keyword>
<protein>
    <submittedName>
        <fullName evidence="1">FAD-binding domain-containing protein</fullName>
    </submittedName>
</protein>
<organism evidence="1 2">
    <name type="scientific">Violaceomyces palustris</name>
    <dbReference type="NCBI Taxonomy" id="1673888"/>
    <lineage>
        <taxon>Eukaryota</taxon>
        <taxon>Fungi</taxon>
        <taxon>Dikarya</taxon>
        <taxon>Basidiomycota</taxon>
        <taxon>Ustilaginomycotina</taxon>
        <taxon>Ustilaginomycetes</taxon>
        <taxon>Violaceomycetales</taxon>
        <taxon>Violaceomycetaceae</taxon>
        <taxon>Violaceomyces</taxon>
    </lineage>
</organism>
<reference evidence="1 2" key="1">
    <citation type="journal article" date="2018" name="Mol. Biol. Evol.">
        <title>Broad Genomic Sampling Reveals a Smut Pathogenic Ancestry of the Fungal Clade Ustilaginomycotina.</title>
        <authorList>
            <person name="Kijpornyongpan T."/>
            <person name="Mondo S.J."/>
            <person name="Barry K."/>
            <person name="Sandor L."/>
            <person name="Lee J."/>
            <person name="Lipzen A."/>
            <person name="Pangilinan J."/>
            <person name="LaButti K."/>
            <person name="Hainaut M."/>
            <person name="Henrissat B."/>
            <person name="Grigoriev I.V."/>
            <person name="Spatafora J.W."/>
            <person name="Aime M.C."/>
        </authorList>
    </citation>
    <scope>NUCLEOTIDE SEQUENCE [LARGE SCALE GENOMIC DNA]</scope>
    <source>
        <strain evidence="1 2">SA 807</strain>
    </source>
</reference>
<dbReference type="EMBL" id="KZ820633">
    <property type="protein sequence ID" value="PWN46915.1"/>
    <property type="molecule type" value="Genomic_DNA"/>
</dbReference>
<gene>
    <name evidence="1" type="ORF">IE53DRAFT_390943</name>
</gene>
<sequence length="527" mass="57403">MRLLSFVSPISLGWVAATAVLLLSPASTSSQTQQYEQRSPLPADARSSPPPTNLLHVRTFNSTESDACDAIGAALDSGSSSKVYRPLSLEYGHYIKHYMTSSMQLPACVFLPTSASDLSKAIKIVGQRRVRFALSSGSHASNQGFSSTRGVHITLKGFQQVELSSDKSYIDVGPGNIWDNVYQVLDGSGVNVVGGRVTGVGVGGFITGGGGYSWKTQQHGLTVDTLIKADMVLPDGSLVTVSETENPDLFWAIKGGGNRFGVVYNFRLKTVSQTRQVYGGVRTYTSDQLDQVVNATYQFSKVNRDPKAQVIPTFNFVLGQPGVSLLGFYDADEVPTTALSAFDQGNVRSFSDGWKLQSFPDFVQSSPANLTGNQRGAFHTVSLQRYSLGLLNLIVDEMKKYGKLGLLHSGTFVSYDVEPFLPYSSKAKSSAWPHSTNALPLNIYFAWLNPLDDAFWHEAIQKTAKFITAAAISEGQKLDDLYLYPNYAVTGTDPVSIYGSQSLERLGQIKRKVDPEDVMGLTTYFDF</sequence>
<accession>A0ACD0NM64</accession>
<evidence type="ECO:0000313" key="1">
    <source>
        <dbReference type="EMBL" id="PWN46915.1"/>
    </source>
</evidence>
<dbReference type="Proteomes" id="UP000245626">
    <property type="component" value="Unassembled WGS sequence"/>
</dbReference>
<proteinExistence type="predicted"/>
<name>A0ACD0NM64_9BASI</name>